<dbReference type="Pfam" id="PF24418">
    <property type="entry name" value="DUF7550"/>
    <property type="match status" value="1"/>
</dbReference>
<gene>
    <name evidence="3" type="ORF">EI982_04295</name>
</gene>
<evidence type="ECO:0000256" key="2">
    <source>
        <dbReference type="SAM" id="Phobius"/>
    </source>
</evidence>
<sequence>MADHVDDHADHEHHPHGEDEADEGRVTSPMQEFTTGQAGVGFVVLLVGLAVTFGLPLFL</sequence>
<evidence type="ECO:0000313" key="3">
    <source>
        <dbReference type="EMBL" id="QGX94056.1"/>
    </source>
</evidence>
<reference evidence="3 4" key="1">
    <citation type="submission" date="2018-12" db="EMBL/GenBank/DDBJ databases">
        <title>Complete genome sequence of Haloplanus rallus MBLA0036.</title>
        <authorList>
            <person name="Nam Y.-d."/>
            <person name="Kang J."/>
            <person name="Chung W.-H."/>
            <person name="Park Y.S."/>
        </authorList>
    </citation>
    <scope>NUCLEOTIDE SEQUENCE [LARGE SCALE GENOMIC DNA]</scope>
    <source>
        <strain evidence="3 4">MBLA0036</strain>
    </source>
</reference>
<dbReference type="InterPro" id="IPR055972">
    <property type="entry name" value="DUF7550"/>
</dbReference>
<feature type="region of interest" description="Disordered" evidence="1">
    <location>
        <begin position="1"/>
        <end position="31"/>
    </location>
</feature>
<dbReference type="KEGG" id="hra:EI982_04295"/>
<dbReference type="RefSeq" id="WP_157688292.1">
    <property type="nucleotide sequence ID" value="NZ_CP034345.1"/>
</dbReference>
<keyword evidence="2" id="KW-0812">Transmembrane</keyword>
<organism evidence="3 4">
    <name type="scientific">Haloplanus rallus</name>
    <dbReference type="NCBI Taxonomy" id="1816183"/>
    <lineage>
        <taxon>Archaea</taxon>
        <taxon>Methanobacteriati</taxon>
        <taxon>Methanobacteriota</taxon>
        <taxon>Stenosarchaea group</taxon>
        <taxon>Halobacteria</taxon>
        <taxon>Halobacteriales</taxon>
        <taxon>Haloferacaceae</taxon>
        <taxon>Haloplanus</taxon>
    </lineage>
</organism>
<accession>A0A6B9F1E3</accession>
<evidence type="ECO:0000313" key="4">
    <source>
        <dbReference type="Proteomes" id="UP000428325"/>
    </source>
</evidence>
<feature type="compositionally biased region" description="Basic and acidic residues" evidence="1">
    <location>
        <begin position="1"/>
        <end position="18"/>
    </location>
</feature>
<feature type="transmembrane region" description="Helical" evidence="2">
    <location>
        <begin position="38"/>
        <end position="58"/>
    </location>
</feature>
<dbReference type="EMBL" id="CP034345">
    <property type="protein sequence ID" value="QGX94056.1"/>
    <property type="molecule type" value="Genomic_DNA"/>
</dbReference>
<keyword evidence="2" id="KW-1133">Transmembrane helix</keyword>
<dbReference type="Proteomes" id="UP000428325">
    <property type="component" value="Chromosome"/>
</dbReference>
<evidence type="ECO:0000256" key="1">
    <source>
        <dbReference type="SAM" id="MobiDB-lite"/>
    </source>
</evidence>
<dbReference type="AlphaFoldDB" id="A0A6B9F1E3"/>
<keyword evidence="2" id="KW-0472">Membrane</keyword>
<protein>
    <submittedName>
        <fullName evidence="3">Uncharacterized protein</fullName>
    </submittedName>
</protein>
<name>A0A6B9F1E3_9EURY</name>
<dbReference type="GeneID" id="99245388"/>
<keyword evidence="4" id="KW-1185">Reference proteome</keyword>
<proteinExistence type="predicted"/>